<organism evidence="3 4">
    <name type="scientific">Candidatus Wolfebacteria bacterium RIFCSPHIGHO2_01_FULL_48_22</name>
    <dbReference type="NCBI Taxonomy" id="1802555"/>
    <lineage>
        <taxon>Bacteria</taxon>
        <taxon>Candidatus Wolfeibacteriota</taxon>
    </lineage>
</organism>
<keyword evidence="2" id="KW-0472">Membrane</keyword>
<dbReference type="AlphaFoldDB" id="A0A1F8DRK1"/>
<dbReference type="EMBL" id="MGIP01000011">
    <property type="protein sequence ID" value="OGM91267.1"/>
    <property type="molecule type" value="Genomic_DNA"/>
</dbReference>
<feature type="compositionally biased region" description="Low complexity" evidence="1">
    <location>
        <begin position="39"/>
        <end position="59"/>
    </location>
</feature>
<evidence type="ECO:0000256" key="1">
    <source>
        <dbReference type="SAM" id="MobiDB-lite"/>
    </source>
</evidence>
<proteinExistence type="predicted"/>
<sequence>MTHKIVYILIFVIVLAAVWFWLDSTQTTNPAIFDEGGLPLSSPSPQISPSPAVSASPDSLQGLEQELDASVQGDIDAEFESVDNDINSL</sequence>
<evidence type="ECO:0000313" key="3">
    <source>
        <dbReference type="EMBL" id="OGM91267.1"/>
    </source>
</evidence>
<evidence type="ECO:0000313" key="4">
    <source>
        <dbReference type="Proteomes" id="UP000177029"/>
    </source>
</evidence>
<accession>A0A1F8DRK1</accession>
<keyword evidence="2" id="KW-1133">Transmembrane helix</keyword>
<protein>
    <submittedName>
        <fullName evidence="3">Uncharacterized protein</fullName>
    </submittedName>
</protein>
<gene>
    <name evidence="3" type="ORF">A2755_02620</name>
</gene>
<dbReference type="STRING" id="1802555.A2755_02620"/>
<reference evidence="3 4" key="1">
    <citation type="journal article" date="2016" name="Nat. Commun.">
        <title>Thousands of microbial genomes shed light on interconnected biogeochemical processes in an aquifer system.</title>
        <authorList>
            <person name="Anantharaman K."/>
            <person name="Brown C.T."/>
            <person name="Hug L.A."/>
            <person name="Sharon I."/>
            <person name="Castelle C.J."/>
            <person name="Probst A.J."/>
            <person name="Thomas B.C."/>
            <person name="Singh A."/>
            <person name="Wilkins M.J."/>
            <person name="Karaoz U."/>
            <person name="Brodie E.L."/>
            <person name="Williams K.H."/>
            <person name="Hubbard S.S."/>
            <person name="Banfield J.F."/>
        </authorList>
    </citation>
    <scope>NUCLEOTIDE SEQUENCE [LARGE SCALE GENOMIC DNA]</scope>
</reference>
<name>A0A1F8DRK1_9BACT</name>
<comment type="caution">
    <text evidence="3">The sequence shown here is derived from an EMBL/GenBank/DDBJ whole genome shotgun (WGS) entry which is preliminary data.</text>
</comment>
<feature type="transmembrane region" description="Helical" evidence="2">
    <location>
        <begin position="5"/>
        <end position="22"/>
    </location>
</feature>
<feature type="region of interest" description="Disordered" evidence="1">
    <location>
        <begin position="35"/>
        <end position="60"/>
    </location>
</feature>
<dbReference type="Proteomes" id="UP000177029">
    <property type="component" value="Unassembled WGS sequence"/>
</dbReference>
<evidence type="ECO:0000256" key="2">
    <source>
        <dbReference type="SAM" id="Phobius"/>
    </source>
</evidence>
<keyword evidence="2" id="KW-0812">Transmembrane</keyword>